<organism evidence="1">
    <name type="scientific">uncultured Caudovirales phage</name>
    <dbReference type="NCBI Taxonomy" id="2100421"/>
    <lineage>
        <taxon>Viruses</taxon>
        <taxon>Duplodnaviria</taxon>
        <taxon>Heunggongvirae</taxon>
        <taxon>Uroviricota</taxon>
        <taxon>Caudoviricetes</taxon>
        <taxon>Peduoviridae</taxon>
        <taxon>Maltschvirus</taxon>
        <taxon>Maltschvirus maltsch</taxon>
    </lineage>
</organism>
<gene>
    <name evidence="1" type="ORF">UFOVP53_224</name>
</gene>
<proteinExistence type="predicted"/>
<protein>
    <submittedName>
        <fullName evidence="1">Uncharacterized protein</fullName>
    </submittedName>
</protein>
<dbReference type="EMBL" id="LR796189">
    <property type="protein sequence ID" value="CAB4125769.1"/>
    <property type="molecule type" value="Genomic_DNA"/>
</dbReference>
<evidence type="ECO:0000313" key="1">
    <source>
        <dbReference type="EMBL" id="CAB4125769.1"/>
    </source>
</evidence>
<sequence length="351" mass="38858">MREYIIDDSSFHKNPNSMLNKDFSIRIGIVREHVYLTTTEQTRYIVEVWKNNKAYPMTCIRTSRFGGLYNYEEYNLRGFKPGETNSSLGNFTVVPGDMVIVAAANGDAREGMILGCINHFGRDEILPATGDIAFINEFNGIQTMINKSGEYRRTFKGQPTNLAKLNEAPNGKPYPLPEYNNNVGFSYYEFDKTGSYKITDNATDKAPQYIKIDKPNGKIEIVSGKTSLIIDKGAQTYTIQNKTTTFNSTDSWNLNTKATNISSTDVINAKAKDIKTEGKWAQKGDMAITGKVEVTGDVKVSGSIKNEGEVSLAGGQFPLIYDIILTMGIGNLGAPVISFNTYLKTTKTKAT</sequence>
<reference evidence="1" key="1">
    <citation type="submission" date="2020-04" db="EMBL/GenBank/DDBJ databases">
        <authorList>
            <person name="Chiriac C."/>
            <person name="Salcher M."/>
            <person name="Ghai R."/>
            <person name="Kavagutti S V."/>
        </authorList>
    </citation>
    <scope>NUCLEOTIDE SEQUENCE</scope>
</reference>
<accession>A0A6J5L117</accession>
<name>A0A6J5L117_9CAUD</name>